<gene>
    <name evidence="4" type="ORF">LTR62_007128</name>
</gene>
<dbReference type="CDD" id="cd00063">
    <property type="entry name" value="FN3"/>
    <property type="match status" value="1"/>
</dbReference>
<dbReference type="InterPro" id="IPR003961">
    <property type="entry name" value="FN3_dom"/>
</dbReference>
<feature type="compositionally biased region" description="Basic and acidic residues" evidence="2">
    <location>
        <begin position="1152"/>
        <end position="1161"/>
    </location>
</feature>
<feature type="domain" description="Fibronectin type-III" evidence="3">
    <location>
        <begin position="72"/>
        <end position="162"/>
    </location>
</feature>
<proteinExistence type="predicted"/>
<evidence type="ECO:0000313" key="5">
    <source>
        <dbReference type="Proteomes" id="UP001310890"/>
    </source>
</evidence>
<feature type="region of interest" description="Disordered" evidence="2">
    <location>
        <begin position="501"/>
        <end position="547"/>
    </location>
</feature>
<evidence type="ECO:0000256" key="1">
    <source>
        <dbReference type="SAM" id="Coils"/>
    </source>
</evidence>
<protein>
    <recommendedName>
        <fullName evidence="3">Fibronectin type-III domain-containing protein</fullName>
    </recommendedName>
</protein>
<feature type="compositionally biased region" description="Low complexity" evidence="2">
    <location>
        <begin position="633"/>
        <end position="653"/>
    </location>
</feature>
<evidence type="ECO:0000313" key="4">
    <source>
        <dbReference type="EMBL" id="KAK5109358.1"/>
    </source>
</evidence>
<name>A0AAN7TBX0_9PEZI</name>
<dbReference type="PROSITE" id="PS50853">
    <property type="entry name" value="FN3"/>
    <property type="match status" value="1"/>
</dbReference>
<feature type="compositionally biased region" description="Polar residues" evidence="2">
    <location>
        <begin position="1073"/>
        <end position="1096"/>
    </location>
</feature>
<dbReference type="EMBL" id="JAVRRL010000066">
    <property type="protein sequence ID" value="KAK5109358.1"/>
    <property type="molecule type" value="Genomic_DNA"/>
</dbReference>
<dbReference type="Gene3D" id="2.60.40.10">
    <property type="entry name" value="Immunoglobulins"/>
    <property type="match status" value="1"/>
</dbReference>
<feature type="compositionally biased region" description="Polar residues" evidence="2">
    <location>
        <begin position="530"/>
        <end position="540"/>
    </location>
</feature>
<evidence type="ECO:0000259" key="3">
    <source>
        <dbReference type="PROSITE" id="PS50853"/>
    </source>
</evidence>
<feature type="compositionally biased region" description="Polar residues" evidence="2">
    <location>
        <begin position="1189"/>
        <end position="1198"/>
    </location>
</feature>
<dbReference type="Proteomes" id="UP001310890">
    <property type="component" value="Unassembled WGS sequence"/>
</dbReference>
<dbReference type="Pfam" id="PF00041">
    <property type="entry name" value="fn3"/>
    <property type="match status" value="1"/>
</dbReference>
<feature type="coiled-coil region" evidence="1">
    <location>
        <begin position="264"/>
        <end position="372"/>
    </location>
</feature>
<feature type="compositionally biased region" description="Basic and acidic residues" evidence="2">
    <location>
        <begin position="517"/>
        <end position="526"/>
    </location>
</feature>
<evidence type="ECO:0000256" key="2">
    <source>
        <dbReference type="SAM" id="MobiDB-lite"/>
    </source>
</evidence>
<dbReference type="InterPro" id="IPR013783">
    <property type="entry name" value="Ig-like_fold"/>
</dbReference>
<feature type="compositionally biased region" description="Acidic residues" evidence="2">
    <location>
        <begin position="1201"/>
        <end position="1212"/>
    </location>
</feature>
<dbReference type="AlphaFoldDB" id="A0AAN7TBX0"/>
<feature type="region of interest" description="Disordered" evidence="2">
    <location>
        <begin position="833"/>
        <end position="1212"/>
    </location>
</feature>
<dbReference type="SMART" id="SM00060">
    <property type="entry name" value="FN3"/>
    <property type="match status" value="1"/>
</dbReference>
<feature type="compositionally biased region" description="Polar residues" evidence="2">
    <location>
        <begin position="212"/>
        <end position="226"/>
    </location>
</feature>
<sequence>MASDVSSTFVLPPGVVAWVSRLFYFVHFVSSPLAFWFRPCCVALAAGWLAYRAWQVLNKPLEDLASLLGFDIPLTPSIDLASIKADGCILRWNLPERQRQKSKLKYEVQVNGAIVDHVSIHETAVTIVNLYPGTYYVVRVALVNEQDLASRSEAVRFKTKSASSRDFFVPQHSSDAGDEPEQDGNQSVAERLPRVRVFRGLKDIALAPASFDTSSAPMERQGSNNGLGPRKSVTGRRPSPAALDSGEVDSLSKGVEPPHGQESIQQLTTKLENLREETAAVEQSVDKEDEEDNELKQTLVDERDALKAQMAEKNDASRNLRKELALITQQNATAQGEKNKQERLLHNKQQEREKQQADILKWQQQSAHLKEEAARIETSQAEYMRQIEEEKTTLRLQQADEYAAMRSLDDEIKDTNASIKKLERGARNATPDGTSDHEEPNLVIRMQQDAEDERKWQIYKTNLAQQYASTFQKLEASKRFCEEQNRYLETVCQQRRREDEYIDAQSQFSSPPAPTERPMHRGDSQRSRRATNGQSNNNSPRMGHFPLAAAGSLQSPLATGVPGISSANNFPTATYFNPHNGMTLRADISADYGGMTDEDRERLTGGALMSPGAGADLLPADLFSGDDGGREQGFLPGLGTLPGLPALGGRPSLSQPTTLGAERDREHSGPGPASPGSVSSRSPSVFASPRASQNNLNLGSVEPFPMMMDSDRRSVRSTRSNRAGTAGALGTSAASSRFSGLFGIKQRTKTTSAGSSETEGLALGKALSHSMPRQDQSISNLLDSQMRKRNSSISGLSGSNINLGGLDGASDSVTDPPTQSQVSRFRAFGMGRIFGNDKESTSATTGGWPSGFTRRPGSPRPGSTHSNELPRPSVDSSRWGVDPRPSADAVAGARSSPLSFNTSWMLPSTTSGGSRLYGSRHPSRRPSVQYANSGPPEDIMEDDDSDELDQEDAIGSPVTPLAPIGTKPSGKQRAERDETLSSPAARLNPAAKDFKSFLGIKSKDKGRTASSAGLAGVSNGVSVPSNSLTGLSSADYDTGSPPESRKSRSDARSMTTTESSLADSSEHTIDLARTTSYTNSDATGPSPLIGSSSKESFMQKITRKSSSGKFTLPTFKRVEKSRLAESPASSSTLNMPEAEDQDDLGASVGSLREGRESKEAVRTSGSVRGWSSVLKSMGKGKEKKGGETPSVSGLSMASGTEDGEDGGTEEEG</sequence>
<dbReference type="InterPro" id="IPR036116">
    <property type="entry name" value="FN3_sf"/>
</dbReference>
<feature type="compositionally biased region" description="Low complexity" evidence="2">
    <location>
        <begin position="1016"/>
        <end position="1027"/>
    </location>
</feature>
<feature type="compositionally biased region" description="Acidic residues" evidence="2">
    <location>
        <begin position="938"/>
        <end position="952"/>
    </location>
</feature>
<feature type="region of interest" description="Disordered" evidence="2">
    <location>
        <begin position="212"/>
        <end position="263"/>
    </location>
</feature>
<feature type="compositionally biased region" description="Low complexity" evidence="2">
    <location>
        <begin position="669"/>
        <end position="692"/>
    </location>
</feature>
<keyword evidence="1" id="KW-0175">Coiled coil</keyword>
<reference evidence="4" key="1">
    <citation type="submission" date="2023-08" db="EMBL/GenBank/DDBJ databases">
        <title>Black Yeasts Isolated from many extreme environments.</title>
        <authorList>
            <person name="Coleine C."/>
            <person name="Stajich J.E."/>
            <person name="Selbmann L."/>
        </authorList>
    </citation>
    <scope>NUCLEOTIDE SEQUENCE</scope>
    <source>
        <strain evidence="4">CCFEE 5401</strain>
    </source>
</reference>
<comment type="caution">
    <text evidence="4">The sequence shown here is derived from an EMBL/GenBank/DDBJ whole genome shotgun (WGS) entry which is preliminary data.</text>
</comment>
<feature type="region of interest" description="Disordered" evidence="2">
    <location>
        <begin position="620"/>
        <end position="706"/>
    </location>
</feature>
<feature type="region of interest" description="Disordered" evidence="2">
    <location>
        <begin position="167"/>
        <end position="191"/>
    </location>
</feature>
<dbReference type="SUPFAM" id="SSF49265">
    <property type="entry name" value="Fibronectin type III"/>
    <property type="match status" value="1"/>
</dbReference>
<feature type="compositionally biased region" description="Polar residues" evidence="2">
    <location>
        <begin position="896"/>
        <end position="913"/>
    </location>
</feature>
<organism evidence="4 5">
    <name type="scientific">Meristemomyces frigidus</name>
    <dbReference type="NCBI Taxonomy" id="1508187"/>
    <lineage>
        <taxon>Eukaryota</taxon>
        <taxon>Fungi</taxon>
        <taxon>Dikarya</taxon>
        <taxon>Ascomycota</taxon>
        <taxon>Pezizomycotina</taxon>
        <taxon>Dothideomycetes</taxon>
        <taxon>Dothideomycetidae</taxon>
        <taxon>Mycosphaerellales</taxon>
        <taxon>Teratosphaeriaceae</taxon>
        <taxon>Meristemomyces</taxon>
    </lineage>
</organism>
<feature type="compositionally biased region" description="Polar residues" evidence="2">
    <location>
        <begin position="1052"/>
        <end position="1063"/>
    </location>
</feature>
<accession>A0AAN7TBX0</accession>